<protein>
    <recommendedName>
        <fullName evidence="3">Tr-type G domain-containing protein</fullName>
    </recommendedName>
</protein>
<gene>
    <name evidence="4" type="ORF">METZ01_LOCUS313913</name>
</gene>
<sequence length="176" mass="19268">MTEFEASRIRNFALVGHGSSGKTILAESMLACSGAINRLGSVEQGNTMSDYHEDEQQRQISIHTTPMFAEWKSCKLNILDTPGYADFVGETLSALRVSDFVVLTVHGAHGIELGTEQIWERIGEMGIPLVAVINVLDAENVKFDQILADLSDRFGKRFFPITLPVNPGPGFDGVID</sequence>
<dbReference type="InterPro" id="IPR005225">
    <property type="entry name" value="Small_GTP-bd"/>
</dbReference>
<dbReference type="GO" id="GO:0032790">
    <property type="term" value="P:ribosome disassembly"/>
    <property type="evidence" value="ECO:0007669"/>
    <property type="project" value="TreeGrafter"/>
</dbReference>
<dbReference type="Pfam" id="PF00009">
    <property type="entry name" value="GTP_EFTU"/>
    <property type="match status" value="1"/>
</dbReference>
<evidence type="ECO:0000313" key="4">
    <source>
        <dbReference type="EMBL" id="SVC61059.1"/>
    </source>
</evidence>
<name>A0A382NIN2_9ZZZZ</name>
<dbReference type="PROSITE" id="PS51722">
    <property type="entry name" value="G_TR_2"/>
    <property type="match status" value="1"/>
</dbReference>
<dbReference type="GO" id="GO:0005525">
    <property type="term" value="F:GTP binding"/>
    <property type="evidence" value="ECO:0007669"/>
    <property type="project" value="UniProtKB-KW"/>
</dbReference>
<dbReference type="PANTHER" id="PTHR43261:SF6">
    <property type="entry name" value="ELONGATION FACTOR G-LIKE PROTEIN"/>
    <property type="match status" value="1"/>
</dbReference>
<reference evidence="4" key="1">
    <citation type="submission" date="2018-05" db="EMBL/GenBank/DDBJ databases">
        <authorList>
            <person name="Lanie J.A."/>
            <person name="Ng W.-L."/>
            <person name="Kazmierczak K.M."/>
            <person name="Andrzejewski T.M."/>
            <person name="Davidsen T.M."/>
            <person name="Wayne K.J."/>
            <person name="Tettelin H."/>
            <person name="Glass J.I."/>
            <person name="Rusch D."/>
            <person name="Podicherti R."/>
            <person name="Tsui H.-C.T."/>
            <person name="Winkler M.E."/>
        </authorList>
    </citation>
    <scope>NUCLEOTIDE SEQUENCE</scope>
</reference>
<evidence type="ECO:0000256" key="1">
    <source>
        <dbReference type="ARBA" id="ARBA00022741"/>
    </source>
</evidence>
<dbReference type="PANTHER" id="PTHR43261">
    <property type="entry name" value="TRANSLATION ELONGATION FACTOR G-RELATED"/>
    <property type="match status" value="1"/>
</dbReference>
<dbReference type="EMBL" id="UINC01100757">
    <property type="protein sequence ID" value="SVC61059.1"/>
    <property type="molecule type" value="Genomic_DNA"/>
</dbReference>
<proteinExistence type="predicted"/>
<feature type="non-terminal residue" evidence="4">
    <location>
        <position position="176"/>
    </location>
</feature>
<evidence type="ECO:0000256" key="2">
    <source>
        <dbReference type="ARBA" id="ARBA00023134"/>
    </source>
</evidence>
<keyword evidence="1" id="KW-0547">Nucleotide-binding</keyword>
<organism evidence="4">
    <name type="scientific">marine metagenome</name>
    <dbReference type="NCBI Taxonomy" id="408172"/>
    <lineage>
        <taxon>unclassified sequences</taxon>
        <taxon>metagenomes</taxon>
        <taxon>ecological metagenomes</taxon>
    </lineage>
</organism>
<feature type="domain" description="Tr-type G" evidence="3">
    <location>
        <begin position="7"/>
        <end position="176"/>
    </location>
</feature>
<dbReference type="InterPro" id="IPR027417">
    <property type="entry name" value="P-loop_NTPase"/>
</dbReference>
<evidence type="ECO:0000259" key="3">
    <source>
        <dbReference type="PROSITE" id="PS51722"/>
    </source>
</evidence>
<dbReference type="NCBIfam" id="TIGR00231">
    <property type="entry name" value="small_GTP"/>
    <property type="match status" value="1"/>
</dbReference>
<dbReference type="AlphaFoldDB" id="A0A382NIN2"/>
<dbReference type="PRINTS" id="PR00315">
    <property type="entry name" value="ELONGATNFCT"/>
</dbReference>
<dbReference type="Gene3D" id="3.40.50.300">
    <property type="entry name" value="P-loop containing nucleotide triphosphate hydrolases"/>
    <property type="match status" value="1"/>
</dbReference>
<dbReference type="GO" id="GO:0003924">
    <property type="term" value="F:GTPase activity"/>
    <property type="evidence" value="ECO:0007669"/>
    <property type="project" value="InterPro"/>
</dbReference>
<keyword evidence="2" id="KW-0342">GTP-binding</keyword>
<dbReference type="InterPro" id="IPR000795">
    <property type="entry name" value="T_Tr_GTP-bd_dom"/>
</dbReference>
<dbReference type="SUPFAM" id="SSF52540">
    <property type="entry name" value="P-loop containing nucleoside triphosphate hydrolases"/>
    <property type="match status" value="1"/>
</dbReference>
<accession>A0A382NIN2</accession>